<dbReference type="AlphaFoldDB" id="A0A2N0NCC6"/>
<reference evidence="1 2" key="1">
    <citation type="submission" date="2016-04" db="EMBL/GenBank/DDBJ databases">
        <title>Genome analyses suggest a sexual origin of heterokaryosis in a supposedly ancient asexual fungus.</title>
        <authorList>
            <person name="Ropars J."/>
            <person name="Sedzielewska K."/>
            <person name="Noel J."/>
            <person name="Charron P."/>
            <person name="Farinelli L."/>
            <person name="Marton T."/>
            <person name="Kruger M."/>
            <person name="Pelin A."/>
            <person name="Brachmann A."/>
            <person name="Corradi N."/>
        </authorList>
    </citation>
    <scope>NUCLEOTIDE SEQUENCE [LARGE SCALE GENOMIC DNA]</scope>
    <source>
        <strain evidence="1 2">A5</strain>
    </source>
</reference>
<protein>
    <submittedName>
        <fullName evidence="1">Uncharacterized protein</fullName>
    </submittedName>
</protein>
<sequence length="114" mass="14020">MSLYRRLKSLEIKCILRAKYNQKVYNKDLYKVIYKHRKTKAQELNNMSRLLVHLEKCKENDLQWIIFKDWDHETNTLTKIFWITPEQIETWCRYSDVIINDNTANILFVKMTKY</sequence>
<accession>A0A2N0NCC6</accession>
<evidence type="ECO:0000313" key="1">
    <source>
        <dbReference type="EMBL" id="PKB92234.1"/>
    </source>
</evidence>
<dbReference type="EMBL" id="LLXJ01011803">
    <property type="protein sequence ID" value="PKB92234.1"/>
    <property type="molecule type" value="Genomic_DNA"/>
</dbReference>
<organism evidence="1 2">
    <name type="scientific">Rhizophagus irregularis</name>
    <dbReference type="NCBI Taxonomy" id="588596"/>
    <lineage>
        <taxon>Eukaryota</taxon>
        <taxon>Fungi</taxon>
        <taxon>Fungi incertae sedis</taxon>
        <taxon>Mucoromycota</taxon>
        <taxon>Glomeromycotina</taxon>
        <taxon>Glomeromycetes</taxon>
        <taxon>Glomerales</taxon>
        <taxon>Glomeraceae</taxon>
        <taxon>Rhizophagus</taxon>
    </lineage>
</organism>
<dbReference type="Proteomes" id="UP000232722">
    <property type="component" value="Unassembled WGS sequence"/>
</dbReference>
<dbReference type="VEuPathDB" id="FungiDB:RhiirA1_479532"/>
<proteinExistence type="predicted"/>
<reference evidence="1 2" key="2">
    <citation type="submission" date="2017-09" db="EMBL/GenBank/DDBJ databases">
        <title>Extensive intraspecific genome diversity in a model arbuscular mycorrhizal fungus.</title>
        <authorList>
            <person name="Chen E.C."/>
            <person name="Morin E."/>
            <person name="Beaudet D."/>
            <person name="Noel J."/>
            <person name="Ndikumana S."/>
            <person name="Charron P."/>
            <person name="St-Onge C."/>
            <person name="Giorgi J."/>
            <person name="Grigoriev I.V."/>
            <person name="Roux C."/>
            <person name="Martin F.M."/>
            <person name="Corradi N."/>
        </authorList>
    </citation>
    <scope>NUCLEOTIDE SEQUENCE [LARGE SCALE GENOMIC DNA]</scope>
    <source>
        <strain evidence="1 2">A5</strain>
    </source>
</reference>
<evidence type="ECO:0000313" key="2">
    <source>
        <dbReference type="Proteomes" id="UP000232722"/>
    </source>
</evidence>
<name>A0A2N0NCC6_9GLOM</name>
<gene>
    <name evidence="1" type="ORF">RhiirA5_445470</name>
</gene>
<comment type="caution">
    <text evidence="1">The sequence shown here is derived from an EMBL/GenBank/DDBJ whole genome shotgun (WGS) entry which is preliminary data.</text>
</comment>